<dbReference type="Gene3D" id="3.10.20.30">
    <property type="match status" value="1"/>
</dbReference>
<dbReference type="PANTHER" id="PTHR34472:SF1">
    <property type="entry name" value="SULFUR CARRIER PROTEIN THIS"/>
    <property type="match status" value="1"/>
</dbReference>
<dbReference type="PANTHER" id="PTHR34472">
    <property type="entry name" value="SULFUR CARRIER PROTEIN THIS"/>
    <property type="match status" value="1"/>
</dbReference>
<dbReference type="EMBL" id="CP001998">
    <property type="protein sequence ID" value="ADE55708.1"/>
    <property type="molecule type" value="Genomic_DNA"/>
</dbReference>
<dbReference type="RefSeq" id="WP_013044430.1">
    <property type="nucleotide sequence ID" value="NC_014008.1"/>
</dbReference>
<dbReference type="InterPro" id="IPR003749">
    <property type="entry name" value="ThiS/MoaD-like"/>
</dbReference>
<dbReference type="KEGG" id="caa:Caka_2693"/>
<dbReference type="InterPro" id="IPR016155">
    <property type="entry name" value="Mopterin_synth/thiamin_S_b"/>
</dbReference>
<dbReference type="HOGENOM" id="CLU_174611_2_1_0"/>
<dbReference type="eggNOG" id="COG2104">
    <property type="taxonomic scope" value="Bacteria"/>
</dbReference>
<reference evidence="1 2" key="1">
    <citation type="journal article" date="2010" name="Stand. Genomic Sci.">
        <title>Complete genome sequence of Coraliomargarita akajimensis type strain (04OKA010-24).</title>
        <authorList>
            <person name="Mavromatis K."/>
            <person name="Abt B."/>
            <person name="Brambilla E."/>
            <person name="Lapidus A."/>
            <person name="Copeland A."/>
            <person name="Deshpande S."/>
            <person name="Nolan M."/>
            <person name="Lucas S."/>
            <person name="Tice H."/>
            <person name="Cheng J.F."/>
            <person name="Han C."/>
            <person name="Detter J.C."/>
            <person name="Woyke T."/>
            <person name="Goodwin L."/>
            <person name="Pitluck S."/>
            <person name="Held B."/>
            <person name="Brettin T."/>
            <person name="Tapia R."/>
            <person name="Ivanova N."/>
            <person name="Mikhailova N."/>
            <person name="Pati A."/>
            <person name="Liolios K."/>
            <person name="Chen A."/>
            <person name="Palaniappan K."/>
            <person name="Land M."/>
            <person name="Hauser L."/>
            <person name="Chang Y.J."/>
            <person name="Jeffries C.D."/>
            <person name="Rohde M."/>
            <person name="Goker M."/>
            <person name="Bristow J."/>
            <person name="Eisen J.A."/>
            <person name="Markowitz V."/>
            <person name="Hugenholtz P."/>
            <person name="Klenk H.P."/>
            <person name="Kyrpides N.C."/>
        </authorList>
    </citation>
    <scope>NUCLEOTIDE SEQUENCE [LARGE SCALE GENOMIC DNA]</scope>
    <source>
        <strain evidence="2">DSM 45221 / IAM 15411 / JCM 23193 / KCTC 12865</strain>
    </source>
</reference>
<dbReference type="SUPFAM" id="SSF54285">
    <property type="entry name" value="MoaD/ThiS"/>
    <property type="match status" value="1"/>
</dbReference>
<organism evidence="1 2">
    <name type="scientific">Coraliomargarita akajimensis (strain DSM 45221 / IAM 15411 / JCM 23193 / KCTC 12865 / 04OKA010-24)</name>
    <dbReference type="NCBI Taxonomy" id="583355"/>
    <lineage>
        <taxon>Bacteria</taxon>
        <taxon>Pseudomonadati</taxon>
        <taxon>Verrucomicrobiota</taxon>
        <taxon>Opitutia</taxon>
        <taxon>Puniceicoccales</taxon>
        <taxon>Coraliomargaritaceae</taxon>
        <taxon>Coraliomargarita</taxon>
    </lineage>
</organism>
<proteinExistence type="predicted"/>
<accession>D5EPX5</accession>
<dbReference type="InterPro" id="IPR012675">
    <property type="entry name" value="Beta-grasp_dom_sf"/>
</dbReference>
<dbReference type="STRING" id="583355.Caka_2693"/>
<dbReference type="AlphaFoldDB" id="D5EPX5"/>
<dbReference type="Proteomes" id="UP000000925">
    <property type="component" value="Chromosome"/>
</dbReference>
<keyword evidence="2" id="KW-1185">Reference proteome</keyword>
<dbReference type="Pfam" id="PF02597">
    <property type="entry name" value="ThiS"/>
    <property type="match status" value="1"/>
</dbReference>
<evidence type="ECO:0000313" key="2">
    <source>
        <dbReference type="Proteomes" id="UP000000925"/>
    </source>
</evidence>
<gene>
    <name evidence="1" type="ordered locus">Caka_2693</name>
</gene>
<dbReference type="NCBIfam" id="TIGR01683">
    <property type="entry name" value="thiS"/>
    <property type="match status" value="1"/>
</dbReference>
<dbReference type="InterPro" id="IPR010035">
    <property type="entry name" value="Thi_S"/>
</dbReference>
<protein>
    <submittedName>
        <fullName evidence="1">Thiamine biosynthesis protein ThiS</fullName>
    </submittedName>
</protein>
<dbReference type="OrthoDB" id="1525151at2"/>
<evidence type="ECO:0000313" key="1">
    <source>
        <dbReference type="EMBL" id="ADE55708.1"/>
    </source>
</evidence>
<name>D5EPX5_CORAD</name>
<dbReference type="CDD" id="cd00565">
    <property type="entry name" value="Ubl_ThiS"/>
    <property type="match status" value="1"/>
</dbReference>
<sequence>MKLTVNDEARELPEGASLQALLAELGLAEKKGLAVAVNQSVVPASGWAQHRLSADDQVLVIQATQGG</sequence>